<reference evidence="3" key="1">
    <citation type="journal article" date="2019" name="Int. J. Syst. Evol. Microbiol.">
        <title>The Global Catalogue of Microorganisms (GCM) 10K type strain sequencing project: providing services to taxonomists for standard genome sequencing and annotation.</title>
        <authorList>
            <consortium name="The Broad Institute Genomics Platform"/>
            <consortium name="The Broad Institute Genome Sequencing Center for Infectious Disease"/>
            <person name="Wu L."/>
            <person name="Ma J."/>
        </authorList>
    </citation>
    <scope>NUCLEOTIDE SEQUENCE [LARGE SCALE GENOMIC DNA]</scope>
    <source>
        <strain evidence="3">KCTC 52232</strain>
    </source>
</reference>
<evidence type="ECO:0000259" key="1">
    <source>
        <dbReference type="Pfam" id="PF13936"/>
    </source>
</evidence>
<sequence>MSDANLLDNLGRPPEIELLRREAARKPLTTKQTKQLNNYLQGPPDSKDAFIIKKAADWLTTGKNRLRSADKLFDHFWYEGELCIMFADTNVGKSILAVQLGDSLSRGEAIPGFGPARPAEQVLYFDFELTAAQFEKRYSSFHDGNYPFSANFYRLVFNPESVGARRFDSYADYLNNGIENVLVATKARILIIDNITCLRSGTEAAASAVSLMKNLQAIKNKYGLSVLVLAHTPKRNPAKPVTRNDLQGSKMLINFADSAFAIGESQTSPGLRYLKQIKQRSGTEVYGANNVALCQLAKPANFLQLEFTGFGPEATHLLHYTEQQRKITEERIAELNNQGLTVRAIAAETGVSFSTVHRVVKRLNNQ</sequence>
<evidence type="ECO:0000313" key="2">
    <source>
        <dbReference type="EMBL" id="MFD2866849.1"/>
    </source>
</evidence>
<gene>
    <name evidence="2" type="ORF">ACFSYC_19285</name>
</gene>
<protein>
    <submittedName>
        <fullName evidence="2">AAA family ATPase</fullName>
    </submittedName>
</protein>
<dbReference type="EMBL" id="JBHUON010000038">
    <property type="protein sequence ID" value="MFD2866849.1"/>
    <property type="molecule type" value="Genomic_DNA"/>
</dbReference>
<comment type="caution">
    <text evidence="2">The sequence shown here is derived from an EMBL/GenBank/DDBJ whole genome shotgun (WGS) entry which is preliminary data.</text>
</comment>
<dbReference type="Pfam" id="PF13481">
    <property type="entry name" value="AAA_25"/>
    <property type="match status" value="1"/>
</dbReference>
<dbReference type="SUPFAM" id="SSF52540">
    <property type="entry name" value="P-loop containing nucleoside triphosphate hydrolases"/>
    <property type="match status" value="1"/>
</dbReference>
<dbReference type="Gene3D" id="1.10.10.60">
    <property type="entry name" value="Homeodomain-like"/>
    <property type="match status" value="1"/>
</dbReference>
<feature type="domain" description="Transposase IS30-like HTH" evidence="1">
    <location>
        <begin position="330"/>
        <end position="362"/>
    </location>
</feature>
<organism evidence="2 3">
    <name type="scientific">Mucilaginibacter antarcticus</name>
    <dbReference type="NCBI Taxonomy" id="1855725"/>
    <lineage>
        <taxon>Bacteria</taxon>
        <taxon>Pseudomonadati</taxon>
        <taxon>Bacteroidota</taxon>
        <taxon>Sphingobacteriia</taxon>
        <taxon>Sphingobacteriales</taxon>
        <taxon>Sphingobacteriaceae</taxon>
        <taxon>Mucilaginibacter</taxon>
    </lineage>
</organism>
<keyword evidence="3" id="KW-1185">Reference proteome</keyword>
<dbReference type="Gene3D" id="3.40.50.300">
    <property type="entry name" value="P-loop containing nucleotide triphosphate hydrolases"/>
    <property type="match status" value="1"/>
</dbReference>
<dbReference type="RefSeq" id="WP_377130496.1">
    <property type="nucleotide sequence ID" value="NZ_JBHUON010000038.1"/>
</dbReference>
<dbReference type="Pfam" id="PF13936">
    <property type="entry name" value="HTH_38"/>
    <property type="match status" value="1"/>
</dbReference>
<dbReference type="InterPro" id="IPR027417">
    <property type="entry name" value="P-loop_NTPase"/>
</dbReference>
<name>A0ABW5XV60_9SPHI</name>
<proteinExistence type="predicted"/>
<evidence type="ECO:0000313" key="3">
    <source>
        <dbReference type="Proteomes" id="UP001597601"/>
    </source>
</evidence>
<accession>A0ABW5XV60</accession>
<dbReference type="InterPro" id="IPR025246">
    <property type="entry name" value="IS30-like_HTH"/>
</dbReference>
<dbReference type="Proteomes" id="UP001597601">
    <property type="component" value="Unassembled WGS sequence"/>
</dbReference>